<organism evidence="1 2">
    <name type="scientific">Trichococcus patagoniensis</name>
    <dbReference type="NCBI Taxonomy" id="382641"/>
    <lineage>
        <taxon>Bacteria</taxon>
        <taxon>Bacillati</taxon>
        <taxon>Bacillota</taxon>
        <taxon>Bacilli</taxon>
        <taxon>Lactobacillales</taxon>
        <taxon>Carnobacteriaceae</taxon>
        <taxon>Trichococcus</taxon>
    </lineage>
</organism>
<evidence type="ECO:0000313" key="2">
    <source>
        <dbReference type="Proteomes" id="UP000244161"/>
    </source>
</evidence>
<dbReference type="OrthoDB" id="2168567at2"/>
<dbReference type="Proteomes" id="UP000244161">
    <property type="component" value="Unassembled WGS sequence"/>
</dbReference>
<keyword evidence="2" id="KW-1185">Reference proteome</keyword>
<reference evidence="1 2" key="1">
    <citation type="submission" date="2018-04" db="EMBL/GenBank/DDBJ databases">
        <title>Genomic Encyclopedia of Archaeal and Bacterial Type Strains, Phase II (KMG-II): from individual species to whole genera.</title>
        <authorList>
            <person name="Goeker M."/>
        </authorList>
    </citation>
    <scope>NUCLEOTIDE SEQUENCE [LARGE SCALE GENOMIC DNA]</scope>
    <source>
        <strain evidence="1 2">DSM 18806</strain>
    </source>
</reference>
<proteinExistence type="predicted"/>
<protein>
    <submittedName>
        <fullName evidence="1">Uncharacterized protein</fullName>
    </submittedName>
</protein>
<gene>
    <name evidence="1" type="ORF">C8U37_107137</name>
</gene>
<dbReference type="EMBL" id="QAOM01000007">
    <property type="protein sequence ID" value="PTQ84769.1"/>
    <property type="molecule type" value="Genomic_DNA"/>
</dbReference>
<name>A0A2T5ILS3_9LACT</name>
<dbReference type="RefSeq" id="WP_108032430.1">
    <property type="nucleotide sequence ID" value="NZ_QAOM01000007.1"/>
</dbReference>
<evidence type="ECO:0000313" key="1">
    <source>
        <dbReference type="EMBL" id="PTQ84769.1"/>
    </source>
</evidence>
<dbReference type="AlphaFoldDB" id="A0A2T5ILS3"/>
<comment type="caution">
    <text evidence="1">The sequence shown here is derived from an EMBL/GenBank/DDBJ whole genome shotgun (WGS) entry which is preliminary data.</text>
</comment>
<accession>A0A2T5ILS3</accession>
<sequence length="78" mass="9031">MAFNFFIRKKDTPEVVEPPKKKNLVDADLLLRKIELMYGNSYSVAKHKTGKGEPRGYCRALRDIQEMIRDMKDTEVVG</sequence>